<dbReference type="SUPFAM" id="SSF52540">
    <property type="entry name" value="P-loop containing nucleoside triphosphate hydrolases"/>
    <property type="match status" value="1"/>
</dbReference>
<comment type="similarity">
    <text evidence="2">Belongs to the mitochondrion-specific ribosomal protein mS29 family.</text>
</comment>
<evidence type="ECO:0000313" key="8">
    <source>
        <dbReference type="Proteomes" id="UP000695007"/>
    </source>
</evidence>
<reference evidence="9" key="1">
    <citation type="submission" date="2025-08" db="UniProtKB">
        <authorList>
            <consortium name="RefSeq"/>
        </authorList>
    </citation>
    <scope>IDENTIFICATION</scope>
</reference>
<dbReference type="GeneID" id="105361450"/>
<evidence type="ECO:0000256" key="2">
    <source>
        <dbReference type="ARBA" id="ARBA00009863"/>
    </source>
</evidence>
<comment type="subcellular location">
    <subcellularLocation>
        <location evidence="1">Mitochondrion</location>
    </subcellularLocation>
</comment>
<dbReference type="Proteomes" id="UP000695007">
    <property type="component" value="Unplaced"/>
</dbReference>
<evidence type="ECO:0000256" key="5">
    <source>
        <dbReference type="ARBA" id="ARBA00023128"/>
    </source>
</evidence>
<dbReference type="PANTHER" id="PTHR12810:SF0">
    <property type="entry name" value="SMALL RIBOSOMAL SUBUNIT PROTEIN MS29"/>
    <property type="match status" value="1"/>
</dbReference>
<evidence type="ECO:0000256" key="1">
    <source>
        <dbReference type="ARBA" id="ARBA00004173"/>
    </source>
</evidence>
<dbReference type="InterPro" id="IPR008092">
    <property type="entry name" value="Ribosomal_mS29_met"/>
</dbReference>
<proteinExistence type="inferred from homology"/>
<keyword evidence="6" id="KW-0687">Ribonucleoprotein</keyword>
<keyword evidence="5" id="KW-0496">Mitochondrion</keyword>
<evidence type="ECO:0000256" key="3">
    <source>
        <dbReference type="ARBA" id="ARBA00022946"/>
    </source>
</evidence>
<dbReference type="GO" id="GO:0006915">
    <property type="term" value="P:apoptotic process"/>
    <property type="evidence" value="ECO:0007669"/>
    <property type="project" value="InterPro"/>
</dbReference>
<dbReference type="PRINTS" id="PR01716">
    <property type="entry name" value="DEATHASSOCP3"/>
</dbReference>
<evidence type="ECO:0000313" key="9">
    <source>
        <dbReference type="RefSeq" id="XP_011496930.1"/>
    </source>
</evidence>
<evidence type="ECO:0000256" key="7">
    <source>
        <dbReference type="ARBA" id="ARBA00035140"/>
    </source>
</evidence>
<keyword evidence="4 9" id="KW-0689">Ribosomal protein</keyword>
<dbReference type="InterPro" id="IPR019368">
    <property type="entry name" value="Ribosomal_mS29"/>
</dbReference>
<dbReference type="AlphaFoldDB" id="A0AAJ6YF69"/>
<keyword evidence="8" id="KW-1185">Reference proteome</keyword>
<dbReference type="CTD" id="37563"/>
<gene>
    <name evidence="9" type="primary">LOC105361450</name>
</gene>
<dbReference type="Pfam" id="PF10236">
    <property type="entry name" value="DAP3"/>
    <property type="match status" value="1"/>
</dbReference>
<accession>A0AAJ6YF69</accession>
<evidence type="ECO:0000256" key="6">
    <source>
        <dbReference type="ARBA" id="ARBA00023274"/>
    </source>
</evidence>
<dbReference type="GO" id="GO:0005763">
    <property type="term" value="C:mitochondrial small ribosomal subunit"/>
    <property type="evidence" value="ECO:0007669"/>
    <property type="project" value="TreeGrafter"/>
</dbReference>
<keyword evidence="3" id="KW-0809">Transit peptide</keyword>
<dbReference type="PANTHER" id="PTHR12810">
    <property type="entry name" value="MITOCHONDRIAL 28S RIBOSOMAL PROTEIN S29"/>
    <property type="match status" value="1"/>
</dbReference>
<dbReference type="GO" id="GO:0003735">
    <property type="term" value="F:structural constituent of ribosome"/>
    <property type="evidence" value="ECO:0007669"/>
    <property type="project" value="TreeGrafter"/>
</dbReference>
<dbReference type="InterPro" id="IPR027417">
    <property type="entry name" value="P-loop_NTPase"/>
</dbReference>
<name>A0AAJ6YF69_9HYME</name>
<sequence>MNLFNRFILRIKKSTNLRNTSSFAETMELSDEILPSIYTRETDPVYHNESHLNKLYNIPSKDCATILSHGLMNQYKIQLKIFNEMSILIRKPSIELLSYLSKSDYAKPVNKYVIYGECGSGKSTLLYHLLHYGYNTNKIIVYVNHAQYWFTKPKEIKYSEIERNIIDLPIDTRIWLDKFKLLNNHILCQANIKLSKSYKWGTGANFPKDSSLIDLINFGIDQTRYASEIVAALVNELKQASRIGLCNVLVLIDNYNIFFSHYTQIKNSLKKFALTSEFSLTQNFLEITKSDWCNGQIIVTVDTAVNKDRQESHLPRYLLTKEGFEHLDPFLPINVENYSEDEFYTMIDYYKHKKLIRSLTSNGEKELKLLSGYNPYKLMDLCKHL</sequence>
<dbReference type="RefSeq" id="XP_011496930.1">
    <property type="nucleotide sequence ID" value="XM_011498628.1"/>
</dbReference>
<evidence type="ECO:0000256" key="4">
    <source>
        <dbReference type="ARBA" id="ARBA00022980"/>
    </source>
</evidence>
<dbReference type="KEGG" id="csol:105361450"/>
<organism evidence="8 9">
    <name type="scientific">Ceratosolen solmsi marchali</name>
    <dbReference type="NCBI Taxonomy" id="326594"/>
    <lineage>
        <taxon>Eukaryota</taxon>
        <taxon>Metazoa</taxon>
        <taxon>Ecdysozoa</taxon>
        <taxon>Arthropoda</taxon>
        <taxon>Hexapoda</taxon>
        <taxon>Insecta</taxon>
        <taxon>Pterygota</taxon>
        <taxon>Neoptera</taxon>
        <taxon>Endopterygota</taxon>
        <taxon>Hymenoptera</taxon>
        <taxon>Apocrita</taxon>
        <taxon>Proctotrupomorpha</taxon>
        <taxon>Chalcidoidea</taxon>
        <taxon>Agaonidae</taxon>
        <taxon>Agaoninae</taxon>
        <taxon>Ceratosolen</taxon>
    </lineage>
</organism>
<protein>
    <recommendedName>
        <fullName evidence="7">Small ribosomal subunit protein mS29</fullName>
    </recommendedName>
</protein>